<evidence type="ECO:0000259" key="11">
    <source>
        <dbReference type="PROSITE" id="PS50146"/>
    </source>
</evidence>
<dbReference type="InterPro" id="IPR000756">
    <property type="entry name" value="Diacylglycerol_kin_accessory"/>
</dbReference>
<sequence>MSYSIVILYATIVLANKTGDQESTPVAYLRDQMPTSNTLQLVHDQFYSCPAQDRLQDPLMYTHSPPKIVNSFVSGNNFMQTIYSRGRYGHTWRSIECNKSLPYNIYCSVCSKLMLPVVGLFCECCALSACRKCNRILDKKFRCKHISWPSDKPFYHHWVDIGTTSGKDDTQNENFKKLFCSWCQRTKVIKENFLDDNEQCDFNKYRKLIIPPACVQLNRGTISNIKPPPDDDWEPLIVLANGKSGSSRSDEVISIFRGLLNPIQVVDISSIAPEKVIKWLPSRCRLLIAGGDGTVSWVLNALQPATHIRASVGILPMGTGNDLSRVLGWGAGCAARLDAHAIVKAVRDAEEQPLDRWKITIKPKRAGLRGRGERVLHAYNYASVGVDAQVALDFHRARAQFLYRFANRTLNYVAYLFLGMGRALDDGGCGGLEKRLRVWLGGRRDPLSLPPLQALVALNIPSWGAGVHLWNMGNEGEMPEQSVSDGKLEVVGISSSFHIARLQVGLAEPYRFAQTSRLKIELSGSCAMQVDGEPWMQSAATITIEPDGQCCMLRPPHHYTDTG</sequence>
<keyword evidence="3 8" id="KW-0808">Transferase</keyword>
<dbReference type="GO" id="GO:0016020">
    <property type="term" value="C:membrane"/>
    <property type="evidence" value="ECO:0007669"/>
    <property type="project" value="TreeGrafter"/>
</dbReference>
<dbReference type="InterPro" id="IPR037607">
    <property type="entry name" value="DGK"/>
</dbReference>
<evidence type="ECO:0000256" key="8">
    <source>
        <dbReference type="RuleBase" id="RU361128"/>
    </source>
</evidence>
<feature type="domain" description="DAGKc" evidence="11">
    <location>
        <begin position="231"/>
        <end position="363"/>
    </location>
</feature>
<dbReference type="SMART" id="SM00045">
    <property type="entry name" value="DAGKa"/>
    <property type="match status" value="1"/>
</dbReference>
<protein>
    <recommendedName>
        <fullName evidence="8">Diacylglycerol kinase</fullName>
        <shortName evidence="8">DAG kinase</shortName>
        <ecNumber evidence="8">2.7.1.107</ecNumber>
    </recommendedName>
</protein>
<accession>A0A194QX86</accession>
<dbReference type="InterPro" id="IPR017438">
    <property type="entry name" value="ATP-NAD_kinase_N"/>
</dbReference>
<name>A0A194QX86_PAPMA</name>
<comment type="catalytic activity">
    <reaction evidence="1 8">
        <text>a 1,2-diacyl-sn-glycerol + ATP = a 1,2-diacyl-sn-glycero-3-phosphate + ADP + H(+)</text>
        <dbReference type="Rhea" id="RHEA:10272"/>
        <dbReference type="ChEBI" id="CHEBI:15378"/>
        <dbReference type="ChEBI" id="CHEBI:17815"/>
        <dbReference type="ChEBI" id="CHEBI:30616"/>
        <dbReference type="ChEBI" id="CHEBI:58608"/>
        <dbReference type="ChEBI" id="CHEBI:456216"/>
        <dbReference type="EC" id="2.7.1.107"/>
    </reaction>
</comment>
<dbReference type="SMART" id="SM00046">
    <property type="entry name" value="DAGKc"/>
    <property type="match status" value="1"/>
</dbReference>
<evidence type="ECO:0000256" key="5">
    <source>
        <dbReference type="ARBA" id="ARBA00022741"/>
    </source>
</evidence>
<evidence type="ECO:0000313" key="12">
    <source>
        <dbReference type="EMBL" id="KPJ08186.1"/>
    </source>
</evidence>
<keyword evidence="7 8" id="KW-0067">ATP-binding</keyword>
<dbReference type="STRING" id="76193.A0A194QX86"/>
<dbReference type="CDD" id="cd20801">
    <property type="entry name" value="C1_DGKepsilon_typeIII_rpt1"/>
    <property type="match status" value="1"/>
</dbReference>
<dbReference type="Pfam" id="PF00781">
    <property type="entry name" value="DAGK_cat"/>
    <property type="match status" value="1"/>
</dbReference>
<dbReference type="PANTHER" id="PTHR11255:SF118">
    <property type="entry name" value="DIACYLGLYCEROL KINASE EPSILON"/>
    <property type="match status" value="1"/>
</dbReference>
<dbReference type="Proteomes" id="UP000053240">
    <property type="component" value="Unassembled WGS sequence"/>
</dbReference>
<gene>
    <name evidence="12" type="ORF">RR48_12925</name>
</gene>
<dbReference type="Gene3D" id="3.40.50.10330">
    <property type="entry name" value="Probable inorganic polyphosphate/atp-NAD kinase, domain 1"/>
    <property type="match status" value="1"/>
</dbReference>
<evidence type="ECO:0000256" key="7">
    <source>
        <dbReference type="ARBA" id="ARBA00022840"/>
    </source>
</evidence>
<evidence type="ECO:0000256" key="3">
    <source>
        <dbReference type="ARBA" id="ARBA00022679"/>
    </source>
</evidence>
<dbReference type="PROSITE" id="PS50146">
    <property type="entry name" value="DAGK"/>
    <property type="match status" value="1"/>
</dbReference>
<evidence type="ECO:0000256" key="4">
    <source>
        <dbReference type="ARBA" id="ARBA00022737"/>
    </source>
</evidence>
<dbReference type="SUPFAM" id="SSF111331">
    <property type="entry name" value="NAD kinase/diacylglycerol kinase-like"/>
    <property type="match status" value="1"/>
</dbReference>
<dbReference type="GO" id="GO:0007200">
    <property type="term" value="P:phospholipase C-activating G protein-coupled receptor signaling pathway"/>
    <property type="evidence" value="ECO:0007669"/>
    <property type="project" value="InterPro"/>
</dbReference>
<evidence type="ECO:0000256" key="9">
    <source>
        <dbReference type="SAM" id="SignalP"/>
    </source>
</evidence>
<keyword evidence="9" id="KW-0732">Signal</keyword>
<evidence type="ECO:0000259" key="10">
    <source>
        <dbReference type="PROSITE" id="PS50081"/>
    </source>
</evidence>
<dbReference type="InParanoid" id="A0A194QX86"/>
<dbReference type="GO" id="GO:0004143">
    <property type="term" value="F:ATP-dependent diacylglycerol kinase activity"/>
    <property type="evidence" value="ECO:0007669"/>
    <property type="project" value="UniProtKB-EC"/>
</dbReference>
<dbReference type="PANTHER" id="PTHR11255">
    <property type="entry name" value="DIACYLGLYCEROL KINASE"/>
    <property type="match status" value="1"/>
</dbReference>
<dbReference type="EC" id="2.7.1.107" evidence="8"/>
<dbReference type="EMBL" id="KQ461155">
    <property type="protein sequence ID" value="KPJ08186.1"/>
    <property type="molecule type" value="Genomic_DNA"/>
</dbReference>
<dbReference type="Pfam" id="PF00609">
    <property type="entry name" value="DAGK_acc"/>
    <property type="match status" value="1"/>
</dbReference>
<evidence type="ECO:0000256" key="6">
    <source>
        <dbReference type="ARBA" id="ARBA00022777"/>
    </source>
</evidence>
<feature type="chain" id="PRO_5013266580" description="Diacylglycerol kinase" evidence="9">
    <location>
        <begin position="16"/>
        <end position="563"/>
    </location>
</feature>
<feature type="signal peptide" evidence="9">
    <location>
        <begin position="1"/>
        <end position="15"/>
    </location>
</feature>
<dbReference type="AlphaFoldDB" id="A0A194QX86"/>
<organism evidence="12 13">
    <name type="scientific">Papilio machaon</name>
    <name type="common">Old World swallowtail butterfly</name>
    <dbReference type="NCBI Taxonomy" id="76193"/>
    <lineage>
        <taxon>Eukaryota</taxon>
        <taxon>Metazoa</taxon>
        <taxon>Ecdysozoa</taxon>
        <taxon>Arthropoda</taxon>
        <taxon>Hexapoda</taxon>
        <taxon>Insecta</taxon>
        <taxon>Pterygota</taxon>
        <taxon>Neoptera</taxon>
        <taxon>Endopterygota</taxon>
        <taxon>Lepidoptera</taxon>
        <taxon>Glossata</taxon>
        <taxon>Ditrysia</taxon>
        <taxon>Papilionoidea</taxon>
        <taxon>Papilionidae</taxon>
        <taxon>Papilioninae</taxon>
        <taxon>Papilio</taxon>
    </lineage>
</organism>
<evidence type="ECO:0000256" key="1">
    <source>
        <dbReference type="ARBA" id="ARBA00001383"/>
    </source>
</evidence>
<comment type="similarity">
    <text evidence="2 8">Belongs to the eukaryotic diacylglycerol kinase family.</text>
</comment>
<dbReference type="InterPro" id="IPR016064">
    <property type="entry name" value="NAD/diacylglycerol_kinase_sf"/>
</dbReference>
<dbReference type="InterPro" id="IPR002219">
    <property type="entry name" value="PKC_DAG/PE"/>
</dbReference>
<dbReference type="GO" id="GO:0005524">
    <property type="term" value="F:ATP binding"/>
    <property type="evidence" value="ECO:0007669"/>
    <property type="project" value="UniProtKB-KW"/>
</dbReference>
<dbReference type="PROSITE" id="PS50081">
    <property type="entry name" value="ZF_DAG_PE_2"/>
    <property type="match status" value="1"/>
</dbReference>
<keyword evidence="5 8" id="KW-0547">Nucleotide-binding</keyword>
<keyword evidence="13" id="KW-1185">Reference proteome</keyword>
<evidence type="ECO:0000313" key="13">
    <source>
        <dbReference type="Proteomes" id="UP000053240"/>
    </source>
</evidence>
<reference evidence="12 13" key="1">
    <citation type="journal article" date="2015" name="Nat. Commun.">
        <title>Outbred genome sequencing and CRISPR/Cas9 gene editing in butterflies.</title>
        <authorList>
            <person name="Li X."/>
            <person name="Fan D."/>
            <person name="Zhang W."/>
            <person name="Liu G."/>
            <person name="Zhang L."/>
            <person name="Zhao L."/>
            <person name="Fang X."/>
            <person name="Chen L."/>
            <person name="Dong Y."/>
            <person name="Chen Y."/>
            <person name="Ding Y."/>
            <person name="Zhao R."/>
            <person name="Feng M."/>
            <person name="Zhu Y."/>
            <person name="Feng Y."/>
            <person name="Jiang X."/>
            <person name="Zhu D."/>
            <person name="Xiang H."/>
            <person name="Feng X."/>
            <person name="Li S."/>
            <person name="Wang J."/>
            <person name="Zhang G."/>
            <person name="Kronforst M.R."/>
            <person name="Wang W."/>
        </authorList>
    </citation>
    <scope>NUCLEOTIDE SEQUENCE [LARGE SCALE GENOMIC DNA]</scope>
    <source>
        <strain evidence="12">Ya'a_city_454_Pm</strain>
        <tissue evidence="12">Whole body</tissue>
    </source>
</reference>
<dbReference type="Gene3D" id="2.60.200.40">
    <property type="match status" value="1"/>
</dbReference>
<keyword evidence="6 8" id="KW-0418">Kinase</keyword>
<feature type="domain" description="Phorbol-ester/DAG-type" evidence="10">
    <location>
        <begin position="89"/>
        <end position="143"/>
    </location>
</feature>
<proteinExistence type="inferred from homology"/>
<dbReference type="FunCoup" id="A0A194QX86">
    <property type="interactions" value="267"/>
</dbReference>
<dbReference type="InterPro" id="IPR001206">
    <property type="entry name" value="Diacylglycerol_kinase_cat_dom"/>
</dbReference>
<evidence type="ECO:0000256" key="2">
    <source>
        <dbReference type="ARBA" id="ARBA00009280"/>
    </source>
</evidence>
<keyword evidence="4" id="KW-0677">Repeat</keyword>